<dbReference type="EMBL" id="POSP01000003">
    <property type="protein sequence ID" value="PND37812.1"/>
    <property type="molecule type" value="Genomic_DNA"/>
</dbReference>
<name>A0A2N8KWN0_9BURK</name>
<keyword evidence="2" id="KW-0732">Signal</keyword>
<dbReference type="SUPFAM" id="SSF53850">
    <property type="entry name" value="Periplasmic binding protein-like II"/>
    <property type="match status" value="1"/>
</dbReference>
<feature type="chain" id="PRO_5014601537" evidence="2">
    <location>
        <begin position="29"/>
        <end position="330"/>
    </location>
</feature>
<comment type="caution">
    <text evidence="3">The sequence shown here is derived from an EMBL/GenBank/DDBJ whole genome shotgun (WGS) entry which is preliminary data.</text>
</comment>
<proteinExistence type="inferred from homology"/>
<evidence type="ECO:0000256" key="1">
    <source>
        <dbReference type="ARBA" id="ARBA00006987"/>
    </source>
</evidence>
<keyword evidence="4" id="KW-1185">Reference proteome</keyword>
<feature type="signal peptide" evidence="2">
    <location>
        <begin position="1"/>
        <end position="28"/>
    </location>
</feature>
<dbReference type="InterPro" id="IPR005064">
    <property type="entry name" value="BUG"/>
</dbReference>
<dbReference type="PIRSF" id="PIRSF017082">
    <property type="entry name" value="YflP"/>
    <property type="match status" value="1"/>
</dbReference>
<evidence type="ECO:0000313" key="4">
    <source>
        <dbReference type="Proteomes" id="UP000235916"/>
    </source>
</evidence>
<dbReference type="AlphaFoldDB" id="A0A2N8KWN0"/>
<evidence type="ECO:0000313" key="3">
    <source>
        <dbReference type="EMBL" id="PND37812.1"/>
    </source>
</evidence>
<dbReference type="InterPro" id="IPR042100">
    <property type="entry name" value="Bug_dom1"/>
</dbReference>
<dbReference type="Proteomes" id="UP000235916">
    <property type="component" value="Unassembled WGS sequence"/>
</dbReference>
<sequence length="330" mass="34526">MVPAPRNCGSRRLLLALAASGLVPPLRAEPAWPAARPIKLIVPFPAGSSPDLVARWLAEPLAAAQGQTVLVENRPGAGGNVGTALAAQAAPDGYTLLLTIQGPLVTAPLLNPKLPYDPLRDLRPIGLVASSPNVLVLGSGVNARDCAEFVRQARVQGVAWNYGSVGNGSASHLAMESFKARAGLALTHVPYAGFPQVTNALLSGELQAAFMVPGLAMAQVRAGKLKALAVSSLGRVAALADLPTLVELGYPGFEAISWQALLAPARTPSVVVERLSAELLRICRSDAFRAKLLGLYFSAQGTAPEGLLNLMRADRLHWAQVIKMAQVKAD</sequence>
<accession>A0A2N8KWN0</accession>
<dbReference type="Gene3D" id="3.40.190.150">
    <property type="entry name" value="Bordetella uptake gene, domain 1"/>
    <property type="match status" value="1"/>
</dbReference>
<reference evidence="3 4" key="1">
    <citation type="submission" date="2018-01" db="EMBL/GenBank/DDBJ databases">
        <title>Draft genome sequence of Paucibacter aquatile CR182 isolated from freshwater of the Nakdong River.</title>
        <authorList>
            <person name="Choi A."/>
            <person name="Chung E.J."/>
        </authorList>
    </citation>
    <scope>NUCLEOTIDE SEQUENCE [LARGE SCALE GENOMIC DNA]</scope>
    <source>
        <strain evidence="3 4">CR182</strain>
    </source>
</reference>
<protein>
    <submittedName>
        <fullName evidence="3">ABC transporter substrate-binding protein</fullName>
    </submittedName>
</protein>
<dbReference type="OrthoDB" id="8678477at2"/>
<dbReference type="PANTHER" id="PTHR42928">
    <property type="entry name" value="TRICARBOXYLATE-BINDING PROTEIN"/>
    <property type="match status" value="1"/>
</dbReference>
<organism evidence="3 4">
    <name type="scientific">Kinneretia aquatilis</name>
    <dbReference type="NCBI Taxonomy" id="2070761"/>
    <lineage>
        <taxon>Bacteria</taxon>
        <taxon>Pseudomonadati</taxon>
        <taxon>Pseudomonadota</taxon>
        <taxon>Betaproteobacteria</taxon>
        <taxon>Burkholderiales</taxon>
        <taxon>Sphaerotilaceae</taxon>
        <taxon>Roseateles</taxon>
    </lineage>
</organism>
<dbReference type="Pfam" id="PF03401">
    <property type="entry name" value="TctC"/>
    <property type="match status" value="1"/>
</dbReference>
<evidence type="ECO:0000256" key="2">
    <source>
        <dbReference type="SAM" id="SignalP"/>
    </source>
</evidence>
<gene>
    <name evidence="3" type="ORF">C1O66_09935</name>
</gene>
<dbReference type="PANTHER" id="PTHR42928:SF5">
    <property type="entry name" value="BLR1237 PROTEIN"/>
    <property type="match status" value="1"/>
</dbReference>
<dbReference type="RefSeq" id="WP_102767731.1">
    <property type="nucleotide sequence ID" value="NZ_POSP01000003.1"/>
</dbReference>
<dbReference type="CDD" id="cd07012">
    <property type="entry name" value="PBP2_Bug_TTT"/>
    <property type="match status" value="1"/>
</dbReference>
<comment type="similarity">
    <text evidence="1">Belongs to the UPF0065 (bug) family.</text>
</comment>
<dbReference type="Gene3D" id="3.40.190.10">
    <property type="entry name" value="Periplasmic binding protein-like II"/>
    <property type="match status" value="1"/>
</dbReference>